<dbReference type="AlphaFoldDB" id="A0A2A2K7Z8"/>
<evidence type="ECO:0000313" key="3">
    <source>
        <dbReference type="Proteomes" id="UP000218231"/>
    </source>
</evidence>
<name>A0A2A2K7Z8_9BILA</name>
<dbReference type="EMBL" id="LIAE01009378">
    <property type="protein sequence ID" value="PAV70012.1"/>
    <property type="molecule type" value="Genomic_DNA"/>
</dbReference>
<feature type="compositionally biased region" description="Basic residues" evidence="1">
    <location>
        <begin position="1"/>
        <end position="10"/>
    </location>
</feature>
<gene>
    <name evidence="2" type="ORF">WR25_06553</name>
</gene>
<accession>A0A2A2K7Z8</accession>
<reference evidence="2 3" key="1">
    <citation type="journal article" date="2017" name="Curr. Biol.">
        <title>Genome architecture and evolution of a unichromosomal asexual nematode.</title>
        <authorList>
            <person name="Fradin H."/>
            <person name="Zegar C."/>
            <person name="Gutwein M."/>
            <person name="Lucas J."/>
            <person name="Kovtun M."/>
            <person name="Corcoran D."/>
            <person name="Baugh L.R."/>
            <person name="Kiontke K."/>
            <person name="Gunsalus K."/>
            <person name="Fitch D.H."/>
            <person name="Piano F."/>
        </authorList>
    </citation>
    <scope>NUCLEOTIDE SEQUENCE [LARGE SCALE GENOMIC DNA]</scope>
    <source>
        <strain evidence="2">PF1309</strain>
    </source>
</reference>
<feature type="region of interest" description="Disordered" evidence="1">
    <location>
        <begin position="437"/>
        <end position="458"/>
    </location>
</feature>
<evidence type="ECO:0000313" key="2">
    <source>
        <dbReference type="EMBL" id="PAV70012.1"/>
    </source>
</evidence>
<protein>
    <submittedName>
        <fullName evidence="2">Uncharacterized protein</fullName>
    </submittedName>
</protein>
<evidence type="ECO:0000256" key="1">
    <source>
        <dbReference type="SAM" id="MobiDB-lite"/>
    </source>
</evidence>
<dbReference type="OrthoDB" id="10638874at2759"/>
<sequence length="458" mass="47983">MTRLPPRSRKAGVAASRPAHSAKERPSFHRMAGRSGRSSAPSRVAPCIWPARPMPRTDRRTAGSMARTAAQVACHQATGSCCDHRGCGRWMVSGAVPCATSVPDASTTTALTPDVPISMPRNMPSVLERIDGLDAAVRGEVQLRHLGGAQVVFPRRLRVVVEQPPLALKFHDRMVRGPALNGLQDMPRIAKRTVGRGAGGVVQIMRVAGRIGEIIGAAPLEHPGGLEEAALVIAAEDGLAPFVEDDDRARAFRELLHVCAHPGDARGDRGLVVAVQVRVAGLGLVAIALPALQLATPDAAEIHVAGAVAIGEDGGVDREAAADRLGIGLERAGGVGCPGLFRGPGDLFHVERDGVDGDRAPDPVHAEHAIIVHRILVTEIVVGDAGVDVVAGIDVESAVEDVRGWIGEIEVFDQRLCEVALAVGAARFGALREGEAARQQSSEREQAGAAGGHRYCPS</sequence>
<feature type="region of interest" description="Disordered" evidence="1">
    <location>
        <begin position="1"/>
        <end position="59"/>
    </location>
</feature>
<comment type="caution">
    <text evidence="2">The sequence shown here is derived from an EMBL/GenBank/DDBJ whole genome shotgun (WGS) entry which is preliminary data.</text>
</comment>
<feature type="compositionally biased region" description="Low complexity" evidence="1">
    <location>
        <begin position="33"/>
        <end position="43"/>
    </location>
</feature>
<organism evidence="2 3">
    <name type="scientific">Diploscapter pachys</name>
    <dbReference type="NCBI Taxonomy" id="2018661"/>
    <lineage>
        <taxon>Eukaryota</taxon>
        <taxon>Metazoa</taxon>
        <taxon>Ecdysozoa</taxon>
        <taxon>Nematoda</taxon>
        <taxon>Chromadorea</taxon>
        <taxon>Rhabditida</taxon>
        <taxon>Rhabditina</taxon>
        <taxon>Rhabditomorpha</taxon>
        <taxon>Rhabditoidea</taxon>
        <taxon>Rhabditidae</taxon>
        <taxon>Diploscapter</taxon>
    </lineage>
</organism>
<dbReference type="Proteomes" id="UP000218231">
    <property type="component" value="Unassembled WGS sequence"/>
</dbReference>
<feature type="compositionally biased region" description="Basic and acidic residues" evidence="1">
    <location>
        <begin position="437"/>
        <end position="446"/>
    </location>
</feature>
<proteinExistence type="predicted"/>
<keyword evidence="3" id="KW-1185">Reference proteome</keyword>